<dbReference type="AlphaFoldDB" id="M0MQ82"/>
<dbReference type="Gene3D" id="3.40.50.300">
    <property type="entry name" value="P-loop containing nucleotide triphosphate hydrolases"/>
    <property type="match status" value="1"/>
</dbReference>
<dbReference type="InterPro" id="IPR050678">
    <property type="entry name" value="DNA_Partitioning_ATPase"/>
</dbReference>
<evidence type="ECO:0000259" key="1">
    <source>
        <dbReference type="Pfam" id="PF13614"/>
    </source>
</evidence>
<accession>M0MQ82</accession>
<dbReference type="InterPro" id="IPR027417">
    <property type="entry name" value="P-loop_NTPase"/>
</dbReference>
<dbReference type="eggNOG" id="arCOG00586">
    <property type="taxonomic scope" value="Archaea"/>
</dbReference>
<dbReference type="InterPro" id="IPR025669">
    <property type="entry name" value="AAA_dom"/>
</dbReference>
<evidence type="ECO:0000313" key="2">
    <source>
        <dbReference type="EMBL" id="EMA46620.1"/>
    </source>
</evidence>
<keyword evidence="3" id="KW-1185">Reference proteome</keyword>
<comment type="caution">
    <text evidence="2">The sequence shown here is derived from an EMBL/GenBank/DDBJ whole genome shotgun (WGS) entry which is preliminary data.</text>
</comment>
<gene>
    <name evidence="2" type="ORF">C448_05943</name>
</gene>
<evidence type="ECO:0000313" key="3">
    <source>
        <dbReference type="Proteomes" id="UP000011568"/>
    </source>
</evidence>
<dbReference type="PANTHER" id="PTHR13696:SF99">
    <property type="entry name" value="COBYRINIC ACID AC-DIAMIDE SYNTHASE"/>
    <property type="match status" value="1"/>
</dbReference>
<dbReference type="PANTHER" id="PTHR13696">
    <property type="entry name" value="P-LOOP CONTAINING NUCLEOSIDE TRIPHOSPHATE HYDROLASE"/>
    <property type="match status" value="1"/>
</dbReference>
<organism evidence="2 3">
    <name type="scientific">Halococcus morrhuae DSM 1307</name>
    <dbReference type="NCBI Taxonomy" id="931277"/>
    <lineage>
        <taxon>Archaea</taxon>
        <taxon>Methanobacteriati</taxon>
        <taxon>Methanobacteriota</taxon>
        <taxon>Stenosarchaea group</taxon>
        <taxon>Halobacteria</taxon>
        <taxon>Halobacteriales</taxon>
        <taxon>Halococcaceae</taxon>
        <taxon>Halococcus</taxon>
    </lineage>
</organism>
<dbReference type="Pfam" id="PF13614">
    <property type="entry name" value="AAA_31"/>
    <property type="match status" value="1"/>
</dbReference>
<name>M0MQ82_HALMO</name>
<protein>
    <submittedName>
        <fullName evidence="2">Cobyrinic acid ac-diamide synthase</fullName>
    </submittedName>
</protein>
<dbReference type="EMBL" id="AOMC01000087">
    <property type="protein sequence ID" value="EMA46620.1"/>
    <property type="molecule type" value="Genomic_DNA"/>
</dbReference>
<dbReference type="Proteomes" id="UP000011568">
    <property type="component" value="Unassembled WGS sequence"/>
</dbReference>
<dbReference type="STRING" id="931277.C448_05943"/>
<feature type="domain" description="AAA" evidence="1">
    <location>
        <begin position="3"/>
        <end position="83"/>
    </location>
</feature>
<proteinExistence type="predicted"/>
<sequence length="164" mass="18560">MFGLETDLTGAIRSRERFSMALDELNHEYEFIITDCPPSLGHVTDNALLACPNVLIPALAEGTSIRALEILYDQIDSLENGYETTIRDIGLVANRVEADGEAKEMMGWFEDTFGARIPVWEVRKRVALKRAWSAGVSIFRHEEESDMESVFLEIAKHLEEIKDE</sequence>
<dbReference type="PATRIC" id="fig|931277.6.peg.1154"/>
<reference evidence="2 3" key="1">
    <citation type="journal article" date="2014" name="PLoS Genet.">
        <title>Phylogenetically driven sequencing of extremely halophilic archaea reveals strategies for static and dynamic osmo-response.</title>
        <authorList>
            <person name="Becker E.A."/>
            <person name="Seitzer P.M."/>
            <person name="Tritt A."/>
            <person name="Larsen D."/>
            <person name="Krusor M."/>
            <person name="Yao A.I."/>
            <person name="Wu D."/>
            <person name="Madern D."/>
            <person name="Eisen J.A."/>
            <person name="Darling A.E."/>
            <person name="Facciotti M.T."/>
        </authorList>
    </citation>
    <scope>NUCLEOTIDE SEQUENCE [LARGE SCALE GENOMIC DNA]</scope>
    <source>
        <strain evidence="2 3">DSM 1307</strain>
    </source>
</reference>
<dbReference type="SUPFAM" id="SSF52540">
    <property type="entry name" value="P-loop containing nucleoside triphosphate hydrolases"/>
    <property type="match status" value="1"/>
</dbReference>
<dbReference type="CDD" id="cd02042">
    <property type="entry name" value="ParAB_family"/>
    <property type="match status" value="1"/>
</dbReference>